<dbReference type="GO" id="GO:0019433">
    <property type="term" value="P:triglyceride catabolic process"/>
    <property type="evidence" value="ECO:0007669"/>
    <property type="project" value="TreeGrafter"/>
</dbReference>
<organism evidence="5 6">
    <name type="scientific">Kitasatospora viridis</name>
    <dbReference type="NCBI Taxonomy" id="281105"/>
    <lineage>
        <taxon>Bacteria</taxon>
        <taxon>Bacillati</taxon>
        <taxon>Actinomycetota</taxon>
        <taxon>Actinomycetes</taxon>
        <taxon>Kitasatosporales</taxon>
        <taxon>Streptomycetaceae</taxon>
        <taxon>Kitasatospora</taxon>
    </lineage>
</organism>
<reference evidence="5 6" key="1">
    <citation type="submission" date="2019-06" db="EMBL/GenBank/DDBJ databases">
        <title>Sequencing the genomes of 1000 actinobacteria strains.</title>
        <authorList>
            <person name="Klenk H.-P."/>
        </authorList>
    </citation>
    <scope>NUCLEOTIDE SEQUENCE [LARGE SCALE GENOMIC DNA]</scope>
    <source>
        <strain evidence="5 6">DSM 44826</strain>
    </source>
</reference>
<dbReference type="OrthoDB" id="3882626at2"/>
<keyword evidence="6" id="KW-1185">Reference proteome</keyword>
<feature type="signal peptide" evidence="3">
    <location>
        <begin position="1"/>
        <end position="36"/>
    </location>
</feature>
<keyword evidence="2" id="KW-1015">Disulfide bond</keyword>
<dbReference type="InterPro" id="IPR036514">
    <property type="entry name" value="SGNH_hydro_sf"/>
</dbReference>
<evidence type="ECO:0000313" key="5">
    <source>
        <dbReference type="EMBL" id="TWF90090.1"/>
    </source>
</evidence>
<feature type="disulfide bond" evidence="2">
    <location>
        <begin position="178"/>
        <end position="189"/>
    </location>
</feature>
<gene>
    <name evidence="5" type="ORF">FHX73_13134</name>
</gene>
<evidence type="ECO:0000256" key="1">
    <source>
        <dbReference type="PIRSR" id="PIRSR637460-1"/>
    </source>
</evidence>
<feature type="active site" description="Nucleophile" evidence="1">
    <location>
        <position position="52"/>
    </location>
</feature>
<dbReference type="SUPFAM" id="SSF52266">
    <property type="entry name" value="SGNH hydrolase"/>
    <property type="match status" value="1"/>
</dbReference>
<name>A0A561TSM1_9ACTN</name>
<dbReference type="PANTHER" id="PTHR37981:SF1">
    <property type="entry name" value="SGNH HYDROLASE-TYPE ESTERASE DOMAIN-CONTAINING PROTEIN"/>
    <property type="match status" value="1"/>
</dbReference>
<dbReference type="InterPro" id="IPR037460">
    <property type="entry name" value="SEST-like"/>
</dbReference>
<feature type="chain" id="PRO_5022241500" evidence="3">
    <location>
        <begin position="37"/>
        <end position="389"/>
    </location>
</feature>
<accession>A0A561TSM1</accession>
<dbReference type="GO" id="GO:0004806">
    <property type="term" value="F:triacylglycerol lipase activity"/>
    <property type="evidence" value="ECO:0007669"/>
    <property type="project" value="TreeGrafter"/>
</dbReference>
<feature type="active site" evidence="1">
    <location>
        <position position="345"/>
    </location>
</feature>
<sequence length="389" mass="40767">MHQDTGFRARRLTAAALALPLAATGLLTVTAGPAQAAAPHSGTAITVSMGDSYISGEAGRWAGNSDTFTGSRNGTDRAYTGHGYDASQVYGATAQNGCDRSDSAEVLSAFGSGRAVNIACSGATTENVFRAADGGQSLKGEAPQADQLAAIAAHRRVGTVVLSIGGNDLGFVHDITQCVLDYEASAGDCRDSQQDAVDSQIDGAMDNVGKSIDEIRAVMKADGYASSAYRIVLQSYPSPFPRSSEDRYSQKGWNRTTKGGCPASNDDLDWARDQLVPQVAQRLSDVAADRGVQFLDVQDLLQGHEVCSTSDQLATSSQPPSAETSEWARFLTLGLTQGSKQESFHPNYYGQLALGRCLSLVAAEPADQSFSCQNTPGEGTDGVYLTPAS</sequence>
<comment type="caution">
    <text evidence="5">The sequence shown here is derived from an EMBL/GenBank/DDBJ whole genome shotgun (WGS) entry which is preliminary data.</text>
</comment>
<proteinExistence type="predicted"/>
<evidence type="ECO:0000256" key="2">
    <source>
        <dbReference type="PIRSR" id="PIRSR637460-2"/>
    </source>
</evidence>
<keyword evidence="3" id="KW-0732">Signal</keyword>
<evidence type="ECO:0000259" key="4">
    <source>
        <dbReference type="Pfam" id="PF13472"/>
    </source>
</evidence>
<dbReference type="RefSeq" id="WP_145909329.1">
    <property type="nucleotide sequence ID" value="NZ_BAAAMZ010000001.1"/>
</dbReference>
<feature type="domain" description="SGNH hydrolase-type esterase" evidence="4">
    <location>
        <begin position="94"/>
        <end position="347"/>
    </location>
</feature>
<protein>
    <submittedName>
        <fullName evidence="5">GDSL-like lipase/acylhydrolase family protein</fullName>
    </submittedName>
</protein>
<dbReference type="Pfam" id="PF13472">
    <property type="entry name" value="Lipase_GDSL_2"/>
    <property type="match status" value="1"/>
</dbReference>
<dbReference type="Proteomes" id="UP000317940">
    <property type="component" value="Unassembled WGS sequence"/>
</dbReference>
<evidence type="ECO:0000313" key="6">
    <source>
        <dbReference type="Proteomes" id="UP000317940"/>
    </source>
</evidence>
<dbReference type="InterPro" id="IPR013830">
    <property type="entry name" value="SGNH_hydro"/>
</dbReference>
<dbReference type="AlphaFoldDB" id="A0A561TSM1"/>
<keyword evidence="5" id="KW-0378">Hydrolase</keyword>
<dbReference type="Gene3D" id="3.40.50.1110">
    <property type="entry name" value="SGNH hydrolase"/>
    <property type="match status" value="1"/>
</dbReference>
<dbReference type="EMBL" id="VIWT01000003">
    <property type="protein sequence ID" value="TWF90090.1"/>
    <property type="molecule type" value="Genomic_DNA"/>
</dbReference>
<dbReference type="PANTHER" id="PTHR37981">
    <property type="entry name" value="LIPASE 2"/>
    <property type="match status" value="1"/>
</dbReference>
<evidence type="ECO:0000256" key="3">
    <source>
        <dbReference type="SAM" id="SignalP"/>
    </source>
</evidence>